<dbReference type="InterPro" id="IPR023707">
    <property type="entry name" value="OM_assembly_BamA"/>
</dbReference>
<evidence type="ECO:0000256" key="7">
    <source>
        <dbReference type="ARBA" id="ARBA00023237"/>
    </source>
</evidence>
<dbReference type="AlphaFoldDB" id="A0A8S0WYJ6"/>
<feature type="domain" description="POTRA" evidence="10">
    <location>
        <begin position="349"/>
        <end position="423"/>
    </location>
</feature>
<evidence type="ECO:0000256" key="6">
    <source>
        <dbReference type="ARBA" id="ARBA00023136"/>
    </source>
</evidence>
<dbReference type="EMBL" id="CADCXN010000013">
    <property type="protein sequence ID" value="CAA9889583.1"/>
    <property type="molecule type" value="Genomic_DNA"/>
</dbReference>
<comment type="function">
    <text evidence="8">Part of the outer membrane protein assembly complex, which is involved in assembly and insertion of beta-barrel proteins into the outer membrane.</text>
</comment>
<accession>A0A8S0WYJ6</accession>
<dbReference type="HAMAP" id="MF_01430">
    <property type="entry name" value="OM_assembly_BamA"/>
    <property type="match status" value="1"/>
</dbReference>
<dbReference type="Pfam" id="PF01103">
    <property type="entry name" value="Omp85"/>
    <property type="match status" value="1"/>
</dbReference>
<dbReference type="Proteomes" id="UP000494216">
    <property type="component" value="Unassembled WGS sequence"/>
</dbReference>
<dbReference type="NCBIfam" id="TIGR03303">
    <property type="entry name" value="OM_YaeT"/>
    <property type="match status" value="1"/>
</dbReference>
<keyword evidence="7 8" id="KW-0998">Cell outer membrane</keyword>
<dbReference type="InterPro" id="IPR000184">
    <property type="entry name" value="Bac_surfAg_D15"/>
</dbReference>
<feature type="domain" description="POTRA" evidence="10">
    <location>
        <begin position="268"/>
        <end position="346"/>
    </location>
</feature>
<comment type="subunit">
    <text evidence="8">Part of the Bam complex.</text>
</comment>
<feature type="domain" description="POTRA" evidence="10">
    <location>
        <begin position="94"/>
        <end position="174"/>
    </location>
</feature>
<dbReference type="InterPro" id="IPR039910">
    <property type="entry name" value="D15-like"/>
</dbReference>
<evidence type="ECO:0000256" key="9">
    <source>
        <dbReference type="NCBIfam" id="TIGR03303"/>
    </source>
</evidence>
<keyword evidence="5 8" id="KW-0677">Repeat</keyword>
<organism evidence="11 12">
    <name type="scientific">Candidatus Methylobacter favarea</name>
    <dbReference type="NCBI Taxonomy" id="2707345"/>
    <lineage>
        <taxon>Bacteria</taxon>
        <taxon>Pseudomonadati</taxon>
        <taxon>Pseudomonadota</taxon>
        <taxon>Gammaproteobacteria</taxon>
        <taxon>Methylococcales</taxon>
        <taxon>Methylococcaceae</taxon>
        <taxon>Methylobacter</taxon>
    </lineage>
</organism>
<protein>
    <recommendedName>
        <fullName evidence="8 9">Outer membrane protein assembly factor BamA</fullName>
    </recommendedName>
</protein>
<evidence type="ECO:0000256" key="3">
    <source>
        <dbReference type="ARBA" id="ARBA00022692"/>
    </source>
</evidence>
<evidence type="ECO:0000256" key="4">
    <source>
        <dbReference type="ARBA" id="ARBA00022729"/>
    </source>
</evidence>
<dbReference type="InterPro" id="IPR034746">
    <property type="entry name" value="POTRA"/>
</dbReference>
<evidence type="ECO:0000256" key="1">
    <source>
        <dbReference type="ARBA" id="ARBA00004370"/>
    </source>
</evidence>
<dbReference type="Gene3D" id="3.10.20.310">
    <property type="entry name" value="membrane protein fhac"/>
    <property type="match status" value="5"/>
</dbReference>
<dbReference type="Gene3D" id="2.40.160.50">
    <property type="entry name" value="membrane protein fhac: a member of the omp85/tpsb transporter family"/>
    <property type="match status" value="1"/>
</dbReference>
<comment type="subcellular location">
    <subcellularLocation>
        <location evidence="8">Cell outer membrane</location>
    </subcellularLocation>
    <subcellularLocation>
        <location evidence="1">Membrane</location>
    </subcellularLocation>
</comment>
<dbReference type="FunFam" id="3.10.20.310:FF:000002">
    <property type="entry name" value="Outer membrane protein assembly factor BamA"/>
    <property type="match status" value="1"/>
</dbReference>
<dbReference type="GO" id="GO:0051205">
    <property type="term" value="P:protein insertion into membrane"/>
    <property type="evidence" value="ECO:0007669"/>
    <property type="project" value="UniProtKB-UniRule"/>
</dbReference>
<evidence type="ECO:0000259" key="10">
    <source>
        <dbReference type="PROSITE" id="PS51779"/>
    </source>
</evidence>
<evidence type="ECO:0000256" key="8">
    <source>
        <dbReference type="HAMAP-Rule" id="MF_01430"/>
    </source>
</evidence>
<dbReference type="PANTHER" id="PTHR12815">
    <property type="entry name" value="SORTING AND ASSEMBLY MACHINERY SAMM50 PROTEIN FAMILY MEMBER"/>
    <property type="match status" value="1"/>
</dbReference>
<dbReference type="PIRSF" id="PIRSF006076">
    <property type="entry name" value="OM_assembly_OMP85"/>
    <property type="match status" value="1"/>
</dbReference>
<dbReference type="InterPro" id="IPR010827">
    <property type="entry name" value="BamA/TamA_POTRA"/>
</dbReference>
<feature type="chain" id="PRO_5035977108" description="Outer membrane protein assembly factor BamA" evidence="8">
    <location>
        <begin position="23"/>
        <end position="790"/>
    </location>
</feature>
<dbReference type="PROSITE" id="PS51779">
    <property type="entry name" value="POTRA"/>
    <property type="match status" value="5"/>
</dbReference>
<dbReference type="PANTHER" id="PTHR12815:SF23">
    <property type="entry name" value="OUTER MEMBRANE PROTEIN ASSEMBLY FACTOR BAMA"/>
    <property type="match status" value="1"/>
</dbReference>
<name>A0A8S0WYJ6_9GAMM</name>
<sequence length="790" mass="87856" precursor="true">MKLNTFSCLLLLCLLVSQSVKGDEEFTVEDIQVRGLQRISLGTVFNYLPVNVGERFSLDNAGPAIKALFKTGFFKDITLEREGSKLIVLVVERPSIAKIIFEGNKDLSKDDLKKALDKIGLSEGKVFNRQVLDKVEQELRRQYLSHGKYGLKIKTEVSNLTRNRVGIHIKISEGRVTKIKQINIVGNKAFDDKTLLRSFELSTSNLLSFYSKDDQYSKQKLSADLETLRSYYLDRGYINFSIESTQVAITPDKKDIYVTINVKEGDIYRLEKVKLAGNLVVAPEELIKLVSLGPGEIFSRKNATETSKAISERLGDEGYAFANVNMVPDIKEADKTVDMTFFVDPGKRVYVRRINMSGNTKTRDEVLRREMRQMESSWASSAKIERSKTRLERLGYFETVNVETPPVVGTSDQIDVNYTVVEKPSGNLSAGIGFSQVQGLIVNANIAQDNVFGSGKRVNIAFNNSSYSTSYQFGFFNPYFTLDGVSQGYNLGYTKRNAGQVNIANYSTDIANAGLNFGIPLNEFDQIRFDFDLRHTHLSTTAFSSNEICDFIFGNNGIDQCTNKTNTIGNPNTRARVDATGDSFLTFAPAVSWTHDTLNRALFPNKGGQQRFSAMATVPGSDLEYYKASYKHQVYFPLTRDFTFRLQAEAAYGNGYGKTDKLPFFENYFGGGTGSIRGFKNNTVGPRDSNQFPLGGSTKIIGNAELFFPVPFLAETKSVRMGTFVDAGRIDNNIGLNNLKYSVGISGEWLSPFGALSVSAAVPLNAKSSSPTGAIIDQKQIFQFNFGQNF</sequence>
<dbReference type="GO" id="GO:0043165">
    <property type="term" value="P:Gram-negative-bacterium-type cell outer membrane assembly"/>
    <property type="evidence" value="ECO:0007669"/>
    <property type="project" value="UniProtKB-UniRule"/>
</dbReference>
<proteinExistence type="inferred from homology"/>
<gene>
    <name evidence="8 11" type="primary">bamA</name>
    <name evidence="11" type="ORF">METHB2_110082</name>
</gene>
<feature type="domain" description="POTRA" evidence="10">
    <location>
        <begin position="26"/>
        <end position="93"/>
    </location>
</feature>
<evidence type="ECO:0000256" key="5">
    <source>
        <dbReference type="ARBA" id="ARBA00022737"/>
    </source>
</evidence>
<comment type="caution">
    <text evidence="11">The sequence shown here is derived from an EMBL/GenBank/DDBJ whole genome shotgun (WGS) entry which is preliminary data.</text>
</comment>
<keyword evidence="6 8" id="KW-0472">Membrane</keyword>
<keyword evidence="12" id="KW-1185">Reference proteome</keyword>
<reference evidence="11 12" key="1">
    <citation type="submission" date="2020-02" db="EMBL/GenBank/DDBJ databases">
        <authorList>
            <person name="Hogendoorn C."/>
        </authorList>
    </citation>
    <scope>NUCLEOTIDE SEQUENCE [LARGE SCALE GENOMIC DNA]</scope>
    <source>
        <strain evidence="11">METHB21</strain>
    </source>
</reference>
<comment type="similarity">
    <text evidence="8">Belongs to the BamA family.</text>
</comment>
<feature type="domain" description="POTRA" evidence="10">
    <location>
        <begin position="177"/>
        <end position="265"/>
    </location>
</feature>
<feature type="signal peptide" evidence="8">
    <location>
        <begin position="1"/>
        <end position="22"/>
    </location>
</feature>
<dbReference type="RefSeq" id="WP_174624574.1">
    <property type="nucleotide sequence ID" value="NZ_CADCXN010000013.1"/>
</dbReference>
<dbReference type="Pfam" id="PF07244">
    <property type="entry name" value="POTRA"/>
    <property type="match status" value="4"/>
</dbReference>
<evidence type="ECO:0000313" key="11">
    <source>
        <dbReference type="EMBL" id="CAA9889583.1"/>
    </source>
</evidence>
<keyword evidence="4 8" id="KW-0732">Signal</keyword>
<dbReference type="FunFam" id="3.10.20.310:FF:000001">
    <property type="entry name" value="Outer membrane protein assembly factor BamA"/>
    <property type="match status" value="1"/>
</dbReference>
<keyword evidence="3 8" id="KW-0812">Transmembrane</keyword>
<evidence type="ECO:0000313" key="12">
    <source>
        <dbReference type="Proteomes" id="UP000494216"/>
    </source>
</evidence>
<keyword evidence="2 8" id="KW-1134">Transmembrane beta strand</keyword>
<dbReference type="GO" id="GO:1990063">
    <property type="term" value="C:Bam protein complex"/>
    <property type="evidence" value="ECO:0007669"/>
    <property type="project" value="TreeGrafter"/>
</dbReference>
<evidence type="ECO:0000256" key="2">
    <source>
        <dbReference type="ARBA" id="ARBA00022452"/>
    </source>
</evidence>